<dbReference type="CDD" id="cd11533">
    <property type="entry name" value="NTP-PPase_Af0060_like"/>
    <property type="match status" value="1"/>
</dbReference>
<protein>
    <submittedName>
        <fullName evidence="1">Uncharacterized protein</fullName>
    </submittedName>
</protein>
<gene>
    <name evidence="1" type="ORF">D8771_04720</name>
</gene>
<dbReference type="EMBL" id="RCIY01000029">
    <property type="protein sequence ID" value="TGG87182.1"/>
    <property type="molecule type" value="Genomic_DNA"/>
</dbReference>
<dbReference type="AlphaFoldDB" id="A0A6C1CC79"/>
<reference evidence="1 2" key="1">
    <citation type="submission" date="2018-10" db="EMBL/GenBank/DDBJ databases">
        <title>Isolation of pseudouridimycin from Streptomyces albus DSM 40763.</title>
        <authorList>
            <person name="Rosenqvist P."/>
            <person name="Metsae-Ketelae M."/>
            <person name="Virta P."/>
        </authorList>
    </citation>
    <scope>NUCLEOTIDE SEQUENCE [LARGE SCALE GENOMIC DNA]</scope>
    <source>
        <strain evidence="1 2">DSM 40763</strain>
    </source>
</reference>
<dbReference type="InterPro" id="IPR044548">
    <property type="entry name" value="AF0060_NTP-PPase_MazG-like"/>
</dbReference>
<proteinExistence type="predicted"/>
<name>A0A6C1CC79_9ACTN</name>
<dbReference type="Proteomes" id="UP000298111">
    <property type="component" value="Unassembled WGS sequence"/>
</dbReference>
<organism evidence="1 2">
    <name type="scientific">Streptomyces albus</name>
    <dbReference type="NCBI Taxonomy" id="1888"/>
    <lineage>
        <taxon>Bacteria</taxon>
        <taxon>Bacillati</taxon>
        <taxon>Actinomycetota</taxon>
        <taxon>Actinomycetes</taxon>
        <taxon>Kitasatosporales</taxon>
        <taxon>Streptomycetaceae</taxon>
        <taxon>Streptomyces</taxon>
    </lineage>
</organism>
<comment type="caution">
    <text evidence="1">The sequence shown here is derived from an EMBL/GenBank/DDBJ whole genome shotgun (WGS) entry which is preliminary data.</text>
</comment>
<evidence type="ECO:0000313" key="1">
    <source>
        <dbReference type="EMBL" id="TGG87182.1"/>
    </source>
</evidence>
<evidence type="ECO:0000313" key="2">
    <source>
        <dbReference type="Proteomes" id="UP000298111"/>
    </source>
</evidence>
<accession>A0A6C1CC79</accession>
<sequence length="111" mass="12146">MLFAVSQWIDNAPQNEGRDPEALLWGRTAKVSEEAGEVIAALVGALGHNPRKGVHDTLEHVEYELLDVSMTALCAVAHLYSRRGEKPDLLGLLDQHIRTVAERAGVAEPPR</sequence>